<dbReference type="HOGENOM" id="CLU_057129_0_0_0"/>
<dbReference type="KEGG" id="kol:Kole_1270"/>
<dbReference type="InterPro" id="IPR005537">
    <property type="entry name" value="RAMP_III_fam"/>
</dbReference>
<sequence>MSHDFYAYYQTKDKQDFDQLANGSEKYDDIVDTYQRVLLLSTAYYKSNIVNHAKSGLKAILHSRGFYGQYIHCRLDEIKLLGIDSNIDITFLPKGSWVLEFHIGLEKPFLSRDDVPLYIIDNPVKKDNVFAIPFTSATTWKGNLRWAMMKKLLEENKDNPETFAEMRFRHTLLFGTEKGWEETPTGWTEYLDRMCPGAREFYRKRLVKMFDKSDSKAEDIHVEGMLHFYPTFWNKIDLMVINPHDRKTKTGKNPIYFEVVPEGAKGIFRLLYVPYHWLGNNDEKLKEEVWEDLSQVVAGLEAMTLEYGFSAKKTIGFGKIKDRWDKGASRLEVKEFLSALQFSNFDELKDIVERGKK</sequence>
<keyword evidence="1" id="KW-0051">Antiviral defense</keyword>
<organism evidence="3 4">
    <name type="scientific">Kosmotoga olearia (strain ATCC BAA-1733 / DSM 21960 / TBF 19.5.1)</name>
    <dbReference type="NCBI Taxonomy" id="521045"/>
    <lineage>
        <taxon>Bacteria</taxon>
        <taxon>Thermotogati</taxon>
        <taxon>Thermotogota</taxon>
        <taxon>Thermotogae</taxon>
        <taxon>Kosmotogales</taxon>
        <taxon>Kosmotogaceae</taxon>
        <taxon>Kosmotoga</taxon>
    </lineage>
</organism>
<dbReference type="RefSeq" id="WP_015868622.1">
    <property type="nucleotide sequence ID" value="NC_012785.1"/>
</dbReference>
<evidence type="ECO:0000313" key="4">
    <source>
        <dbReference type="Proteomes" id="UP000002382"/>
    </source>
</evidence>
<evidence type="ECO:0000313" key="3">
    <source>
        <dbReference type="EMBL" id="ACR79966.1"/>
    </source>
</evidence>
<feature type="domain" description="CRISPR type III-associated protein" evidence="2">
    <location>
        <begin position="118"/>
        <end position="321"/>
    </location>
</feature>
<name>C5CDA3_KOSOT</name>
<dbReference type="GO" id="GO:0051607">
    <property type="term" value="P:defense response to virus"/>
    <property type="evidence" value="ECO:0007669"/>
    <property type="project" value="UniProtKB-KW"/>
</dbReference>
<dbReference type="eggNOG" id="COG1337">
    <property type="taxonomic scope" value="Bacteria"/>
</dbReference>
<proteinExistence type="predicted"/>
<keyword evidence="4" id="KW-1185">Reference proteome</keyword>
<dbReference type="STRING" id="521045.Kole_1270"/>
<dbReference type="Pfam" id="PF03787">
    <property type="entry name" value="RAMPs"/>
    <property type="match status" value="1"/>
</dbReference>
<accession>C5CDA3</accession>
<gene>
    <name evidence="3" type="ordered locus">Kole_1270</name>
</gene>
<dbReference type="AlphaFoldDB" id="C5CDA3"/>
<evidence type="ECO:0000259" key="2">
    <source>
        <dbReference type="Pfam" id="PF03787"/>
    </source>
</evidence>
<reference evidence="3 4" key="1">
    <citation type="submission" date="2009-06" db="EMBL/GenBank/DDBJ databases">
        <title>Complete sequence of Thermotogales bacterium TBF 19.5.1.</title>
        <authorList>
            <consortium name="US DOE Joint Genome Institute"/>
            <person name="Lucas S."/>
            <person name="Copeland A."/>
            <person name="Lapidus A."/>
            <person name="Glavina del Rio T."/>
            <person name="Tice H."/>
            <person name="Bruce D."/>
            <person name="Goodwin L."/>
            <person name="Pitluck S."/>
            <person name="Chertkov O."/>
            <person name="Brettin T."/>
            <person name="Detter J.C."/>
            <person name="Han C."/>
            <person name="Schmutz J."/>
            <person name="Larimer F."/>
            <person name="Land M."/>
            <person name="Hauser L."/>
            <person name="Kyrpides N."/>
            <person name="Ovchinnikova G."/>
            <person name="Noll K."/>
        </authorList>
    </citation>
    <scope>NUCLEOTIDE SEQUENCE [LARGE SCALE GENOMIC DNA]</scope>
    <source>
        <strain evidence="4">ATCC BAA-1733 / DSM 21960 / TBF 19.5.1</strain>
    </source>
</reference>
<dbReference type="Proteomes" id="UP000002382">
    <property type="component" value="Chromosome"/>
</dbReference>
<dbReference type="EMBL" id="CP001634">
    <property type="protein sequence ID" value="ACR79966.1"/>
    <property type="molecule type" value="Genomic_DNA"/>
</dbReference>
<evidence type="ECO:0000256" key="1">
    <source>
        <dbReference type="ARBA" id="ARBA00023118"/>
    </source>
</evidence>
<dbReference type="CDD" id="cd09726">
    <property type="entry name" value="RAMP_I_III"/>
    <property type="match status" value="1"/>
</dbReference>
<protein>
    <recommendedName>
        <fullName evidence="2">CRISPR type III-associated protein domain-containing protein</fullName>
    </recommendedName>
</protein>
<reference evidence="3 4" key="2">
    <citation type="journal article" date="2011" name="J. Bacteriol.">
        <title>Genome Sequence of Kosmotoga olearia Strain TBF 19.5.1, a Thermophilic Bacterium with a Wide Growth Temperature Range, Isolated from the Troll B Oil Platform in the North Sea.</title>
        <authorList>
            <person name="Swithers K.S."/>
            <person name="Dipippo J.L."/>
            <person name="Bruce D.C."/>
            <person name="Detter C."/>
            <person name="Tapia R."/>
            <person name="Han S."/>
            <person name="Goodwin L.A."/>
            <person name="Han J."/>
            <person name="Woyke T."/>
            <person name="Pitluck S."/>
            <person name="Pennacchio L."/>
            <person name="Nolan M."/>
            <person name="Mikhailova N."/>
            <person name="Land M.L."/>
            <person name="Nesbo C.L."/>
            <person name="Gogarten J.P."/>
            <person name="Noll K.M."/>
        </authorList>
    </citation>
    <scope>NUCLEOTIDE SEQUENCE [LARGE SCALE GENOMIC DNA]</scope>
    <source>
        <strain evidence="4">ATCC BAA-1733 / DSM 21960 / TBF 19.5.1</strain>
    </source>
</reference>
<dbReference type="OrthoDB" id="9813956at2"/>